<protein>
    <submittedName>
        <fullName evidence="1">Uncharacterized protein</fullName>
    </submittedName>
</protein>
<sequence>MKLVCFSAFVLHASAHATLSCDDSKLTEPCAVSYALEHLSARRHLRANSPTAMDDEERVRIYPEELPARHDEPGILDRVINRLESFVVGGLKRPALPVATHVFNRNNPYTKAFEKLGLQNVNRESLFSQPEFATWLRKKILQSKDPDADRFATLVNFFGSRLNVAQAITVGVNSKTEATRVAANKVEQILFRVYHRRHNGVDGKLEHFSINAFEDHLHRALQGETWKRDLLLRYLQFCAKEYAKEKLPFDKKNRPYVEDSFMSMYKLDDV</sequence>
<evidence type="ECO:0000313" key="1">
    <source>
        <dbReference type="EMBL" id="KAI9919474.1"/>
    </source>
</evidence>
<accession>A0ACC0WN68</accession>
<dbReference type="EMBL" id="CM047590">
    <property type="protein sequence ID" value="KAI9919474.1"/>
    <property type="molecule type" value="Genomic_DNA"/>
</dbReference>
<dbReference type="Proteomes" id="UP001163321">
    <property type="component" value="Chromosome 11"/>
</dbReference>
<evidence type="ECO:0000313" key="2">
    <source>
        <dbReference type="Proteomes" id="UP001163321"/>
    </source>
</evidence>
<proteinExistence type="predicted"/>
<reference evidence="1 2" key="1">
    <citation type="journal article" date="2022" name="bioRxiv">
        <title>The genome of the oomycete Peronosclerospora sorghi, a cosmopolitan pathogen of maize and sorghum, is inflated with dispersed pseudogenes.</title>
        <authorList>
            <person name="Fletcher K."/>
            <person name="Martin F."/>
            <person name="Isakeit T."/>
            <person name="Cavanaugh K."/>
            <person name="Magill C."/>
            <person name="Michelmore R."/>
        </authorList>
    </citation>
    <scope>NUCLEOTIDE SEQUENCE [LARGE SCALE GENOMIC DNA]</scope>
    <source>
        <strain evidence="1">P6</strain>
    </source>
</reference>
<keyword evidence="2" id="KW-1185">Reference proteome</keyword>
<gene>
    <name evidence="1" type="ORF">PsorP6_017652</name>
</gene>
<organism evidence="1 2">
    <name type="scientific">Peronosclerospora sorghi</name>
    <dbReference type="NCBI Taxonomy" id="230839"/>
    <lineage>
        <taxon>Eukaryota</taxon>
        <taxon>Sar</taxon>
        <taxon>Stramenopiles</taxon>
        <taxon>Oomycota</taxon>
        <taxon>Peronosporomycetes</taxon>
        <taxon>Peronosporales</taxon>
        <taxon>Peronosporaceae</taxon>
        <taxon>Peronosclerospora</taxon>
    </lineage>
</organism>
<name>A0ACC0WN68_9STRA</name>
<comment type="caution">
    <text evidence="1">The sequence shown here is derived from an EMBL/GenBank/DDBJ whole genome shotgun (WGS) entry which is preliminary data.</text>
</comment>